<keyword evidence="1" id="KW-0805">Transcription regulation</keyword>
<dbReference type="AlphaFoldDB" id="A0A0D7CL47"/>
<dbReference type="InterPro" id="IPR014036">
    <property type="entry name" value="DeoR-like_C"/>
</dbReference>
<comment type="caution">
    <text evidence="5">The sequence shown here is derived from an EMBL/GenBank/DDBJ whole genome shotgun (WGS) entry which is preliminary data.</text>
</comment>
<evidence type="ECO:0000313" key="5">
    <source>
        <dbReference type="EMBL" id="KIZ16177.1"/>
    </source>
</evidence>
<evidence type="ECO:0000256" key="2">
    <source>
        <dbReference type="ARBA" id="ARBA00023125"/>
    </source>
</evidence>
<dbReference type="InterPro" id="IPR050313">
    <property type="entry name" value="Carb_Metab_HTH_regulators"/>
</dbReference>
<dbReference type="SUPFAM" id="SSF46785">
    <property type="entry name" value="Winged helix' DNA-binding domain"/>
    <property type="match status" value="1"/>
</dbReference>
<dbReference type="SMART" id="SM00420">
    <property type="entry name" value="HTH_DEOR"/>
    <property type="match status" value="1"/>
</dbReference>
<keyword evidence="3" id="KW-0804">Transcription</keyword>
<keyword evidence="6" id="KW-1185">Reference proteome</keyword>
<dbReference type="Pfam" id="PF00455">
    <property type="entry name" value="DeoRC"/>
    <property type="match status" value="1"/>
</dbReference>
<feature type="domain" description="HTH deoR-type" evidence="4">
    <location>
        <begin position="11"/>
        <end position="66"/>
    </location>
</feature>
<keyword evidence="2" id="KW-0238">DNA-binding</keyword>
<proteinExistence type="predicted"/>
<dbReference type="RefSeq" id="WP_030071352.1">
    <property type="nucleotide sequence ID" value="NZ_JRKI01000029.1"/>
</dbReference>
<dbReference type="PANTHER" id="PTHR30363:SF55">
    <property type="entry name" value="HTH-TYPE TRANSCRIPTIONAL REGULATOR ULAR"/>
    <property type="match status" value="1"/>
</dbReference>
<dbReference type="SMART" id="SM01134">
    <property type="entry name" value="DeoRC"/>
    <property type="match status" value="1"/>
</dbReference>
<dbReference type="PANTHER" id="PTHR30363">
    <property type="entry name" value="HTH-TYPE TRANSCRIPTIONAL REGULATOR SRLR-RELATED"/>
    <property type="match status" value="1"/>
</dbReference>
<protein>
    <submittedName>
        <fullName evidence="5">DeoR faimly transcriptional regulator</fullName>
    </submittedName>
</protein>
<accession>A0A0D7CL47</accession>
<name>A0A0D7CL47_9ACTN</name>
<evidence type="ECO:0000256" key="1">
    <source>
        <dbReference type="ARBA" id="ARBA00023015"/>
    </source>
</evidence>
<dbReference type="GO" id="GO:0003677">
    <property type="term" value="F:DNA binding"/>
    <property type="evidence" value="ECO:0007669"/>
    <property type="project" value="UniProtKB-KW"/>
</dbReference>
<dbReference type="PROSITE" id="PS51000">
    <property type="entry name" value="HTH_DEOR_2"/>
    <property type="match status" value="1"/>
</dbReference>
<organism evidence="5 6">
    <name type="scientific">Streptomyces natalensis ATCC 27448</name>
    <dbReference type="NCBI Taxonomy" id="1240678"/>
    <lineage>
        <taxon>Bacteria</taxon>
        <taxon>Bacillati</taxon>
        <taxon>Actinomycetota</taxon>
        <taxon>Actinomycetes</taxon>
        <taxon>Kitasatosporales</taxon>
        <taxon>Streptomycetaceae</taxon>
        <taxon>Streptomyces</taxon>
    </lineage>
</organism>
<dbReference type="PROSITE" id="PS00894">
    <property type="entry name" value="HTH_DEOR_1"/>
    <property type="match status" value="1"/>
</dbReference>
<dbReference type="Gene3D" id="3.40.50.1360">
    <property type="match status" value="1"/>
</dbReference>
<reference evidence="5 6" key="1">
    <citation type="submission" date="2014-09" db="EMBL/GenBank/DDBJ databases">
        <title>Draft genome sequence of Streptomyces natalensis ATCC 27448, producer of the antifungal pimaricin.</title>
        <authorList>
            <person name="Mendes M.V."/>
            <person name="Beites T."/>
            <person name="Pires S."/>
            <person name="Santos C.L."/>
            <person name="Moradas-Ferreira P."/>
        </authorList>
    </citation>
    <scope>NUCLEOTIDE SEQUENCE [LARGE SCALE GENOMIC DNA]</scope>
    <source>
        <strain evidence="5 6">ATCC 27448</strain>
    </source>
</reference>
<evidence type="ECO:0000313" key="6">
    <source>
        <dbReference type="Proteomes" id="UP000032458"/>
    </source>
</evidence>
<dbReference type="EMBL" id="JRKI01000029">
    <property type="protein sequence ID" value="KIZ16177.1"/>
    <property type="molecule type" value="Genomic_DNA"/>
</dbReference>
<dbReference type="Proteomes" id="UP000032458">
    <property type="component" value="Unassembled WGS sequence"/>
</dbReference>
<dbReference type="PATRIC" id="fig|1240678.4.peg.5013"/>
<dbReference type="GO" id="GO:0003700">
    <property type="term" value="F:DNA-binding transcription factor activity"/>
    <property type="evidence" value="ECO:0007669"/>
    <property type="project" value="InterPro"/>
</dbReference>
<evidence type="ECO:0000256" key="3">
    <source>
        <dbReference type="ARBA" id="ARBA00023163"/>
    </source>
</evidence>
<sequence>MRASRGSEAEVEERRQAVLRHVAQEGGIRIAELAARMRVSVMTMHRDLDNLHERQLLRKGRGVATAFSNVAMESALRFRENSHTELKTAIAEALAEEVSPGDTVLIDCGSTLFPLARRLATVEGIRVITNSLRITYLLASSPAEVTLLGDRYYEDFESCAGPQSRRQLQDIRATVAFVTATSVREGRLYHPVREYAETKQAYLQAADRAVLAVDHSKFGRTATYPYGDVGGYDLLVTDADTPESELRPVRDLGVEVRTVEVRTGDTPG</sequence>
<dbReference type="SUPFAM" id="SSF100950">
    <property type="entry name" value="NagB/RpiA/CoA transferase-like"/>
    <property type="match status" value="1"/>
</dbReference>
<dbReference type="InterPro" id="IPR037171">
    <property type="entry name" value="NagB/RpiA_transferase-like"/>
</dbReference>
<dbReference type="InterPro" id="IPR018356">
    <property type="entry name" value="Tscrpt_reg_HTH_DeoR_CS"/>
</dbReference>
<gene>
    <name evidence="5" type="ORF">SNA_23545</name>
</gene>
<evidence type="ECO:0000259" key="4">
    <source>
        <dbReference type="PROSITE" id="PS51000"/>
    </source>
</evidence>
<dbReference type="InterPro" id="IPR036388">
    <property type="entry name" value="WH-like_DNA-bd_sf"/>
</dbReference>
<dbReference type="Pfam" id="PF08220">
    <property type="entry name" value="HTH_DeoR"/>
    <property type="match status" value="1"/>
</dbReference>
<dbReference type="Gene3D" id="1.10.10.10">
    <property type="entry name" value="Winged helix-like DNA-binding domain superfamily/Winged helix DNA-binding domain"/>
    <property type="match status" value="1"/>
</dbReference>
<dbReference type="InterPro" id="IPR001034">
    <property type="entry name" value="DeoR_HTH"/>
</dbReference>
<dbReference type="InterPro" id="IPR036390">
    <property type="entry name" value="WH_DNA-bd_sf"/>
</dbReference>